<accession>A0A4R6Z5D4</accession>
<evidence type="ECO:0000313" key="1">
    <source>
        <dbReference type="EMBL" id="TDR46779.1"/>
    </source>
</evidence>
<name>A0A4R6Z5D4_9GAMM</name>
<keyword evidence="2" id="KW-1185">Reference proteome</keyword>
<dbReference type="Proteomes" id="UP000295293">
    <property type="component" value="Unassembled WGS sequence"/>
</dbReference>
<protein>
    <submittedName>
        <fullName evidence="1">Uncharacterized protein</fullName>
    </submittedName>
</protein>
<dbReference type="AlphaFoldDB" id="A0A4R6Z5D4"/>
<organism evidence="1 2">
    <name type="scientific">Tahibacter aquaticus</name>
    <dbReference type="NCBI Taxonomy" id="520092"/>
    <lineage>
        <taxon>Bacteria</taxon>
        <taxon>Pseudomonadati</taxon>
        <taxon>Pseudomonadota</taxon>
        <taxon>Gammaproteobacteria</taxon>
        <taxon>Lysobacterales</taxon>
        <taxon>Rhodanobacteraceae</taxon>
        <taxon>Tahibacter</taxon>
    </lineage>
</organism>
<gene>
    <name evidence="1" type="ORF">DFR29_103315</name>
</gene>
<proteinExistence type="predicted"/>
<dbReference type="RefSeq" id="WP_133817907.1">
    <property type="nucleotide sequence ID" value="NZ_SNZH01000003.1"/>
</dbReference>
<reference evidence="1 2" key="1">
    <citation type="submission" date="2019-03" db="EMBL/GenBank/DDBJ databases">
        <title>Genomic Encyclopedia of Type Strains, Phase IV (KMG-IV): sequencing the most valuable type-strain genomes for metagenomic binning, comparative biology and taxonomic classification.</title>
        <authorList>
            <person name="Goeker M."/>
        </authorList>
    </citation>
    <scope>NUCLEOTIDE SEQUENCE [LARGE SCALE GENOMIC DNA]</scope>
    <source>
        <strain evidence="1 2">DSM 21667</strain>
    </source>
</reference>
<dbReference type="EMBL" id="SNZH01000003">
    <property type="protein sequence ID" value="TDR46779.1"/>
    <property type="molecule type" value="Genomic_DNA"/>
</dbReference>
<sequence length="89" mass="10174">MTFYEYFVARFGITPAEEIQRVREEIWERFRASGRMPAELVAQGPPPPDPIVDNYEAYCAHLQQKAERKEALGANELRAAARIPLPPKC</sequence>
<comment type="caution">
    <text evidence="1">The sequence shown here is derived from an EMBL/GenBank/DDBJ whole genome shotgun (WGS) entry which is preliminary data.</text>
</comment>
<evidence type="ECO:0000313" key="2">
    <source>
        <dbReference type="Proteomes" id="UP000295293"/>
    </source>
</evidence>